<dbReference type="FunCoup" id="A2DM44">
    <property type="interactions" value="470"/>
</dbReference>
<dbReference type="VEuPathDB" id="TrichDB:TVAG_083170"/>
<evidence type="ECO:0000256" key="1">
    <source>
        <dbReference type="ARBA" id="ARBA00004127"/>
    </source>
</evidence>
<protein>
    <submittedName>
        <fullName evidence="12">Dolichyl-phosphate-mannose-protein mannosyltransferase, putative</fullName>
    </submittedName>
</protein>
<dbReference type="GO" id="GO:0016020">
    <property type="term" value="C:membrane"/>
    <property type="evidence" value="ECO:0007669"/>
    <property type="project" value="InterPro"/>
</dbReference>
<accession>A2DM44</accession>
<evidence type="ECO:0000256" key="6">
    <source>
        <dbReference type="ARBA" id="ARBA00022692"/>
    </source>
</evidence>
<dbReference type="InterPro" id="IPR032421">
    <property type="entry name" value="PMT_4TMC"/>
</dbReference>
<dbReference type="AlphaFoldDB" id="A2DM44"/>
<evidence type="ECO:0000256" key="8">
    <source>
        <dbReference type="ARBA" id="ARBA00023136"/>
    </source>
</evidence>
<reference evidence="12" key="2">
    <citation type="journal article" date="2007" name="Science">
        <title>Draft genome sequence of the sexually transmitted pathogen Trichomonas vaginalis.</title>
        <authorList>
            <person name="Carlton J.M."/>
            <person name="Hirt R.P."/>
            <person name="Silva J.C."/>
            <person name="Delcher A.L."/>
            <person name="Schatz M."/>
            <person name="Zhao Q."/>
            <person name="Wortman J.R."/>
            <person name="Bidwell S.L."/>
            <person name="Alsmark U.C.M."/>
            <person name="Besteiro S."/>
            <person name="Sicheritz-Ponten T."/>
            <person name="Noel C.J."/>
            <person name="Dacks J.B."/>
            <person name="Foster P.G."/>
            <person name="Simillion C."/>
            <person name="Van de Peer Y."/>
            <person name="Miranda-Saavedra D."/>
            <person name="Barton G.J."/>
            <person name="Westrop G.D."/>
            <person name="Mueller S."/>
            <person name="Dessi D."/>
            <person name="Fiori P.L."/>
            <person name="Ren Q."/>
            <person name="Paulsen I."/>
            <person name="Zhang H."/>
            <person name="Bastida-Corcuera F.D."/>
            <person name="Simoes-Barbosa A."/>
            <person name="Brown M.T."/>
            <person name="Hayes R.D."/>
            <person name="Mukherjee M."/>
            <person name="Okumura C.Y."/>
            <person name="Schneider R."/>
            <person name="Smith A.J."/>
            <person name="Vanacova S."/>
            <person name="Villalvazo M."/>
            <person name="Haas B.J."/>
            <person name="Pertea M."/>
            <person name="Feldblyum T.V."/>
            <person name="Utterback T.R."/>
            <person name="Shu C.L."/>
            <person name="Osoegawa K."/>
            <person name="de Jong P.J."/>
            <person name="Hrdy I."/>
            <person name="Horvathova L."/>
            <person name="Zubacova Z."/>
            <person name="Dolezal P."/>
            <person name="Malik S.B."/>
            <person name="Logsdon J.M. Jr."/>
            <person name="Henze K."/>
            <person name="Gupta A."/>
            <person name="Wang C.C."/>
            <person name="Dunne R.L."/>
            <person name="Upcroft J.A."/>
            <person name="Upcroft P."/>
            <person name="White O."/>
            <person name="Salzberg S.L."/>
            <person name="Tang P."/>
            <person name="Chiu C.-H."/>
            <person name="Lee Y.-S."/>
            <person name="Embley T.M."/>
            <person name="Coombs G.H."/>
            <person name="Mottram J.C."/>
            <person name="Tachezy J."/>
            <person name="Fraser-Liggett C.M."/>
            <person name="Johnson P.J."/>
        </authorList>
    </citation>
    <scope>NUCLEOTIDE SEQUENCE [LARGE SCALE GENOMIC DNA]</scope>
    <source>
        <strain evidence="12">G3</strain>
    </source>
</reference>
<feature type="transmembrane region" description="Helical" evidence="9">
    <location>
        <begin position="417"/>
        <end position="435"/>
    </location>
</feature>
<feature type="transmembrane region" description="Helical" evidence="9">
    <location>
        <begin position="369"/>
        <end position="387"/>
    </location>
</feature>
<dbReference type="InterPro" id="IPR027005">
    <property type="entry name" value="PMT-like"/>
</dbReference>
<dbReference type="KEGG" id="tva:5463974"/>
<dbReference type="VEuPathDB" id="TrichDB:TVAGG3_0984200"/>
<feature type="transmembrane region" description="Helical" evidence="9">
    <location>
        <begin position="210"/>
        <end position="239"/>
    </location>
</feature>
<comment type="similarity">
    <text evidence="3">Belongs to the glycosyltransferase 39 family.</text>
</comment>
<evidence type="ECO:0000256" key="2">
    <source>
        <dbReference type="ARBA" id="ARBA00004922"/>
    </source>
</evidence>
<keyword evidence="7 9" id="KW-1133">Transmembrane helix</keyword>
<keyword evidence="8 9" id="KW-0472">Membrane</keyword>
<dbReference type="OrthoDB" id="10260377at2759"/>
<evidence type="ECO:0000259" key="11">
    <source>
        <dbReference type="Pfam" id="PF16192"/>
    </source>
</evidence>
<dbReference type="SMR" id="A2DM44"/>
<feature type="domain" description="Protein O-mannosyl-transferase C-terminal four TM" evidence="11">
    <location>
        <begin position="324"/>
        <end position="475"/>
    </location>
</feature>
<reference evidence="12" key="1">
    <citation type="submission" date="2006-10" db="EMBL/GenBank/DDBJ databases">
        <authorList>
            <person name="Amadeo P."/>
            <person name="Zhao Q."/>
            <person name="Wortman J."/>
            <person name="Fraser-Liggett C."/>
            <person name="Carlton J."/>
        </authorList>
    </citation>
    <scope>NUCLEOTIDE SEQUENCE</scope>
    <source>
        <strain evidence="12">G3</strain>
    </source>
</reference>
<evidence type="ECO:0000256" key="7">
    <source>
        <dbReference type="ARBA" id="ARBA00022989"/>
    </source>
</evidence>
<sequence length="485" mass="55808">MSDSSDIESLPHSSGIQNQRGFNKLKQVLSQVIPKRNTKSFDLDSTDAILVLLFTAIGMLTRVFRVQAPNTVVFDEVHFGNFTNWYLRGQYFHDIHPPLAKLIMASVASFAGYKGDYSFEKLNGQKYPSMTYVALRLTPIFFGAACVPMAYLAARAMNCGHFTSFGAATCIACELTYIIEARHILTDSILHFFSMLSILSIYIHDRYENWVSFLFMCTSLGLVASCKYTSGGIVLLAIAKQFLLKDDIEFKIIRTVIIVYTVAFVHFAIFAIHLSSLPYYPENPNVLIPKCINESLIDKMNPDWELRNKAKPMIFRIISLILYMQFSNFNVGYGHPYASKWYQWPLFTGRWVLFWTENGKHLICMGNVLIWWPVFGSIIGSLIAKFFNTLDAEGLDMLLGYLFSFLPFALIPRDCFLYHYAIPLMFGIYELVILIERQFSPAFTGFLLTLICFLAIFGFFLWCPWVYALTTPDFEFMVWNNKWRY</sequence>
<dbReference type="PANTHER" id="PTHR10050">
    <property type="entry name" value="DOLICHYL-PHOSPHATE-MANNOSE--PROTEIN MANNOSYLTRANSFERASE"/>
    <property type="match status" value="1"/>
</dbReference>
<feature type="transmembrane region" description="Helical" evidence="9">
    <location>
        <begin position="45"/>
        <end position="64"/>
    </location>
</feature>
<keyword evidence="5" id="KW-0808">Transferase</keyword>
<feature type="transmembrane region" description="Helical" evidence="9">
    <location>
        <begin position="251"/>
        <end position="274"/>
    </location>
</feature>
<proteinExistence type="inferred from homology"/>
<keyword evidence="13" id="KW-1185">Reference proteome</keyword>
<dbReference type="STRING" id="5722.A2DM44"/>
<dbReference type="PANTHER" id="PTHR10050:SF46">
    <property type="entry name" value="PROTEIN O-MANNOSYL-TRANSFERASE 2"/>
    <property type="match status" value="1"/>
</dbReference>
<feature type="transmembrane region" description="Helical" evidence="9">
    <location>
        <begin position="160"/>
        <end position="179"/>
    </location>
</feature>
<feature type="transmembrane region" description="Helical" evidence="9">
    <location>
        <begin position="394"/>
        <end position="411"/>
    </location>
</feature>
<dbReference type="eggNOG" id="KOG3359">
    <property type="taxonomic scope" value="Eukaryota"/>
</dbReference>
<dbReference type="InParanoid" id="A2DM44"/>
<dbReference type="Pfam" id="PF16192">
    <property type="entry name" value="PMT_4TMC"/>
    <property type="match status" value="1"/>
</dbReference>
<evidence type="ECO:0000259" key="10">
    <source>
        <dbReference type="Pfam" id="PF02366"/>
    </source>
</evidence>
<dbReference type="GO" id="GO:0035269">
    <property type="term" value="P:protein O-linked glycosylation via mannose"/>
    <property type="evidence" value="ECO:0000318"/>
    <property type="project" value="GO_Central"/>
</dbReference>
<keyword evidence="4 12" id="KW-0328">Glycosyltransferase</keyword>
<dbReference type="Proteomes" id="UP000001542">
    <property type="component" value="Unassembled WGS sequence"/>
</dbReference>
<dbReference type="GO" id="GO:0004169">
    <property type="term" value="F:dolichyl-phosphate-mannose-protein mannosyltransferase activity"/>
    <property type="evidence" value="ECO:0000318"/>
    <property type="project" value="GO_Central"/>
</dbReference>
<evidence type="ECO:0000313" key="12">
    <source>
        <dbReference type="EMBL" id="EAY18464.1"/>
    </source>
</evidence>
<feature type="transmembrane region" description="Helical" evidence="9">
    <location>
        <begin position="447"/>
        <end position="467"/>
    </location>
</feature>
<evidence type="ECO:0000256" key="4">
    <source>
        <dbReference type="ARBA" id="ARBA00022676"/>
    </source>
</evidence>
<organism evidence="12 13">
    <name type="scientific">Trichomonas vaginalis (strain ATCC PRA-98 / G3)</name>
    <dbReference type="NCBI Taxonomy" id="412133"/>
    <lineage>
        <taxon>Eukaryota</taxon>
        <taxon>Metamonada</taxon>
        <taxon>Parabasalia</taxon>
        <taxon>Trichomonadida</taxon>
        <taxon>Trichomonadidae</taxon>
        <taxon>Trichomonas</taxon>
    </lineage>
</organism>
<evidence type="ECO:0000256" key="3">
    <source>
        <dbReference type="ARBA" id="ARBA00007222"/>
    </source>
</evidence>
<name>A2DM44_TRIV3</name>
<evidence type="ECO:0000256" key="9">
    <source>
        <dbReference type="SAM" id="Phobius"/>
    </source>
</evidence>
<dbReference type="InterPro" id="IPR003342">
    <property type="entry name" value="ArnT-like_N"/>
</dbReference>
<dbReference type="Pfam" id="PF02366">
    <property type="entry name" value="PMT"/>
    <property type="match status" value="1"/>
</dbReference>
<feature type="domain" description="ArnT-like N-terminal" evidence="10">
    <location>
        <begin position="53"/>
        <end position="242"/>
    </location>
</feature>
<comment type="subcellular location">
    <subcellularLocation>
        <location evidence="1">Endomembrane system</location>
        <topology evidence="1">Multi-pass membrane protein</topology>
    </subcellularLocation>
</comment>
<dbReference type="RefSeq" id="XP_001579450.1">
    <property type="nucleotide sequence ID" value="XM_001579400.1"/>
</dbReference>
<dbReference type="EMBL" id="DS113218">
    <property type="protein sequence ID" value="EAY18464.1"/>
    <property type="molecule type" value="Genomic_DNA"/>
</dbReference>
<dbReference type="UniPathway" id="UPA00378"/>
<gene>
    <name evidence="12" type="ORF">TVAG_083170</name>
</gene>
<feature type="transmembrane region" description="Helical" evidence="9">
    <location>
        <begin position="184"/>
        <end position="204"/>
    </location>
</feature>
<evidence type="ECO:0000313" key="13">
    <source>
        <dbReference type="Proteomes" id="UP000001542"/>
    </source>
</evidence>
<evidence type="ECO:0000256" key="5">
    <source>
        <dbReference type="ARBA" id="ARBA00022679"/>
    </source>
</evidence>
<dbReference type="GO" id="GO:0012505">
    <property type="term" value="C:endomembrane system"/>
    <property type="evidence" value="ECO:0007669"/>
    <property type="project" value="UniProtKB-SubCell"/>
</dbReference>
<feature type="transmembrane region" description="Helical" evidence="9">
    <location>
        <begin position="133"/>
        <end position="154"/>
    </location>
</feature>
<dbReference type="OMA" id="CIACELT"/>
<comment type="pathway">
    <text evidence="2">Protein modification; protein glycosylation.</text>
</comment>
<keyword evidence="6 9" id="KW-0812">Transmembrane</keyword>